<dbReference type="VEuPathDB" id="FungiDB:RO3G_04263"/>
<dbReference type="AlphaFoldDB" id="I1BTM8"/>
<keyword evidence="1" id="KW-0812">Transmembrane</keyword>
<keyword evidence="3" id="KW-1185">Reference proteome</keyword>
<dbReference type="InParanoid" id="I1BTM8"/>
<feature type="transmembrane region" description="Helical" evidence="1">
    <location>
        <begin position="12"/>
        <end position="38"/>
    </location>
</feature>
<evidence type="ECO:0000313" key="2">
    <source>
        <dbReference type="EMBL" id="EIE79558.1"/>
    </source>
</evidence>
<protein>
    <submittedName>
        <fullName evidence="2">Uncharacterized protein</fullName>
    </submittedName>
</protein>
<keyword evidence="1" id="KW-0472">Membrane</keyword>
<accession>I1BTM8</accession>
<proteinExistence type="predicted"/>
<name>I1BTM8_RHIO9</name>
<sequence>MLNFDEVSMILLFMIIVKACNLYLSVKLVTSCLILAIVNI</sequence>
<dbReference type="RefSeq" id="XP_067514954.1">
    <property type="nucleotide sequence ID" value="XM_067658853.1"/>
</dbReference>
<dbReference type="GeneID" id="93611234"/>
<reference evidence="2 3" key="1">
    <citation type="journal article" date="2009" name="PLoS Genet.">
        <title>Genomic analysis of the basal lineage fungus Rhizopus oryzae reveals a whole-genome duplication.</title>
        <authorList>
            <person name="Ma L.-J."/>
            <person name="Ibrahim A.S."/>
            <person name="Skory C."/>
            <person name="Grabherr M.G."/>
            <person name="Burger G."/>
            <person name="Butler M."/>
            <person name="Elias M."/>
            <person name="Idnurm A."/>
            <person name="Lang B.F."/>
            <person name="Sone T."/>
            <person name="Abe A."/>
            <person name="Calvo S.E."/>
            <person name="Corrochano L.M."/>
            <person name="Engels R."/>
            <person name="Fu J."/>
            <person name="Hansberg W."/>
            <person name="Kim J.-M."/>
            <person name="Kodira C.D."/>
            <person name="Koehrsen M.J."/>
            <person name="Liu B."/>
            <person name="Miranda-Saavedra D."/>
            <person name="O'Leary S."/>
            <person name="Ortiz-Castellanos L."/>
            <person name="Poulter R."/>
            <person name="Rodriguez-Romero J."/>
            <person name="Ruiz-Herrera J."/>
            <person name="Shen Y.-Q."/>
            <person name="Zeng Q."/>
            <person name="Galagan J."/>
            <person name="Birren B.W."/>
            <person name="Cuomo C.A."/>
            <person name="Wickes B.L."/>
        </authorList>
    </citation>
    <scope>NUCLEOTIDE SEQUENCE [LARGE SCALE GENOMIC DNA]</scope>
    <source>
        <strain evidence="3">RA 99-880 / ATCC MYA-4621 / FGSC 9543 / NRRL 43880</strain>
    </source>
</reference>
<organism evidence="2 3">
    <name type="scientific">Rhizopus delemar (strain RA 99-880 / ATCC MYA-4621 / FGSC 9543 / NRRL 43880)</name>
    <name type="common">Mucormycosis agent</name>
    <name type="synonym">Rhizopus arrhizus var. delemar</name>
    <dbReference type="NCBI Taxonomy" id="246409"/>
    <lineage>
        <taxon>Eukaryota</taxon>
        <taxon>Fungi</taxon>
        <taxon>Fungi incertae sedis</taxon>
        <taxon>Mucoromycota</taxon>
        <taxon>Mucoromycotina</taxon>
        <taxon>Mucoromycetes</taxon>
        <taxon>Mucorales</taxon>
        <taxon>Mucorineae</taxon>
        <taxon>Rhizopodaceae</taxon>
        <taxon>Rhizopus</taxon>
    </lineage>
</organism>
<dbReference type="Proteomes" id="UP000009138">
    <property type="component" value="Unassembled WGS sequence"/>
</dbReference>
<gene>
    <name evidence="2" type="ORF">RO3G_04263</name>
</gene>
<keyword evidence="1" id="KW-1133">Transmembrane helix</keyword>
<evidence type="ECO:0000313" key="3">
    <source>
        <dbReference type="Proteomes" id="UP000009138"/>
    </source>
</evidence>
<dbReference type="EMBL" id="CH476734">
    <property type="protein sequence ID" value="EIE79558.1"/>
    <property type="molecule type" value="Genomic_DNA"/>
</dbReference>
<evidence type="ECO:0000256" key="1">
    <source>
        <dbReference type="SAM" id="Phobius"/>
    </source>
</evidence>